<evidence type="ECO:0000259" key="1">
    <source>
        <dbReference type="PROSITE" id="PS51186"/>
    </source>
</evidence>
<proteinExistence type="predicted"/>
<dbReference type="Proteomes" id="UP000095256">
    <property type="component" value="Unassembled WGS sequence"/>
</dbReference>
<evidence type="ECO:0000313" key="3">
    <source>
        <dbReference type="Proteomes" id="UP000095256"/>
    </source>
</evidence>
<keyword evidence="2" id="KW-0808">Transferase</keyword>
<dbReference type="InterPro" id="IPR016181">
    <property type="entry name" value="Acyl_CoA_acyltransferase"/>
</dbReference>
<keyword evidence="3" id="KW-1185">Reference proteome</keyword>
<evidence type="ECO:0000313" key="2">
    <source>
        <dbReference type="EMBL" id="OEH81092.1"/>
    </source>
</evidence>
<dbReference type="OrthoDB" id="6382410at2"/>
<reference evidence="2 3" key="1">
    <citation type="submission" date="2016-09" db="EMBL/GenBank/DDBJ databases">
        <authorList>
            <person name="Capua I."/>
            <person name="De Benedictis P."/>
            <person name="Joannis T."/>
            <person name="Lombin L.H."/>
            <person name="Cattoli G."/>
        </authorList>
    </citation>
    <scope>NUCLEOTIDE SEQUENCE [LARGE SCALE GENOMIC DNA]</scope>
    <source>
        <strain evidence="2 3">LMG 25899</strain>
    </source>
</reference>
<gene>
    <name evidence="2" type="ORF">BCR26_17755</name>
</gene>
<dbReference type="CDD" id="cd04301">
    <property type="entry name" value="NAT_SF"/>
    <property type="match status" value="1"/>
</dbReference>
<dbReference type="Gene3D" id="3.40.630.30">
    <property type="match status" value="1"/>
</dbReference>
<dbReference type="EMBL" id="MIEK01000064">
    <property type="protein sequence ID" value="OEH81092.1"/>
    <property type="molecule type" value="Genomic_DNA"/>
</dbReference>
<sequence length="168" mass="19575">MRIEKIQSTNSEQALDILKETAEWLKKMGSSQWADVLEGTDKHGLAEAVKRGNVYFYYDNKELVGMFAAWKEPSSWDQLLWGAESTFSNAYYIHRVIIRPKYKGKNYGDQLLTDIKTQFKCEVEELRLDCLASNQKLVSFYSRNKFNKVKTSKDSNGELFELFSFKLK</sequence>
<dbReference type="InterPro" id="IPR000182">
    <property type="entry name" value="GNAT_dom"/>
</dbReference>
<feature type="domain" description="N-acetyltransferase" evidence="1">
    <location>
        <begin position="1"/>
        <end position="168"/>
    </location>
</feature>
<dbReference type="AlphaFoldDB" id="A0A1E5KT73"/>
<dbReference type="STRING" id="762845.BCR26_17755"/>
<dbReference type="RefSeq" id="WP_069699932.1">
    <property type="nucleotide sequence ID" value="NZ_JAGGMA010000067.1"/>
</dbReference>
<organism evidence="2 3">
    <name type="scientific">Enterococcus rivorum</name>
    <dbReference type="NCBI Taxonomy" id="762845"/>
    <lineage>
        <taxon>Bacteria</taxon>
        <taxon>Bacillati</taxon>
        <taxon>Bacillota</taxon>
        <taxon>Bacilli</taxon>
        <taxon>Lactobacillales</taxon>
        <taxon>Enterococcaceae</taxon>
        <taxon>Enterococcus</taxon>
    </lineage>
</organism>
<name>A0A1E5KT73_9ENTE</name>
<dbReference type="SUPFAM" id="SSF55729">
    <property type="entry name" value="Acyl-CoA N-acyltransferases (Nat)"/>
    <property type="match status" value="1"/>
</dbReference>
<accession>A0A1E5KT73</accession>
<dbReference type="Pfam" id="PF00583">
    <property type="entry name" value="Acetyltransf_1"/>
    <property type="match status" value="1"/>
</dbReference>
<protein>
    <submittedName>
        <fullName evidence="2">GNAT family N-acetyltransferase</fullName>
    </submittedName>
</protein>
<comment type="caution">
    <text evidence="2">The sequence shown here is derived from an EMBL/GenBank/DDBJ whole genome shotgun (WGS) entry which is preliminary data.</text>
</comment>
<dbReference type="PROSITE" id="PS51186">
    <property type="entry name" value="GNAT"/>
    <property type="match status" value="1"/>
</dbReference>
<dbReference type="GO" id="GO:0016747">
    <property type="term" value="F:acyltransferase activity, transferring groups other than amino-acyl groups"/>
    <property type="evidence" value="ECO:0007669"/>
    <property type="project" value="InterPro"/>
</dbReference>